<dbReference type="STRING" id="2025994.A0A2T3A8I8"/>
<sequence length="220" mass="24395">MAKRKPSVASLIFSDSSEPAIFSSDDDPAVENYTQGRRKKQYIGTWDRQRPIDSAASTTKRKFKRQADSGVFMGSDSSSIDDILEDIPTQNLPFTALTRASQPSGMKPAEAKARMQIQSCIDRSDQSIDLSGLALEEISNDTIALLSEFELIPIVARNVPFSRPEPKLKLFLSGNRLTRLPSALFDIDCLTVLSLRGNPLKEIPPAIFKLKKLHELTLSQ</sequence>
<dbReference type="InterPro" id="IPR032675">
    <property type="entry name" value="LRR_dom_sf"/>
</dbReference>
<dbReference type="InterPro" id="IPR001611">
    <property type="entry name" value="Leu-rich_rpt"/>
</dbReference>
<dbReference type="InParanoid" id="A0A2T3A8I8"/>
<keyword evidence="2" id="KW-1185">Reference proteome</keyword>
<feature type="non-terminal residue" evidence="1">
    <location>
        <position position="220"/>
    </location>
</feature>
<dbReference type="Proteomes" id="UP000241462">
    <property type="component" value="Unassembled WGS sequence"/>
</dbReference>
<dbReference type="Pfam" id="PF00560">
    <property type="entry name" value="LRR_1"/>
    <property type="match status" value="1"/>
</dbReference>
<dbReference type="OrthoDB" id="1517790at2759"/>
<dbReference type="SUPFAM" id="SSF52058">
    <property type="entry name" value="L domain-like"/>
    <property type="match status" value="1"/>
</dbReference>
<dbReference type="AlphaFoldDB" id="A0A2T3A8I8"/>
<evidence type="ECO:0000313" key="1">
    <source>
        <dbReference type="EMBL" id="PSR85758.1"/>
    </source>
</evidence>
<evidence type="ECO:0000313" key="2">
    <source>
        <dbReference type="Proteomes" id="UP000241462"/>
    </source>
</evidence>
<name>A0A2T3A8I8_9PEZI</name>
<proteinExistence type="predicted"/>
<evidence type="ECO:0008006" key="3">
    <source>
        <dbReference type="Google" id="ProtNLM"/>
    </source>
</evidence>
<accession>A0A2T3A8I8</accession>
<dbReference type="EMBL" id="KZ678438">
    <property type="protein sequence ID" value="PSR85758.1"/>
    <property type="molecule type" value="Genomic_DNA"/>
</dbReference>
<protein>
    <recommendedName>
        <fullName evidence="3">Leucine-rich repeat-domain-containing protein</fullName>
    </recommendedName>
</protein>
<reference evidence="1 2" key="1">
    <citation type="journal article" date="2018" name="Mycol. Prog.">
        <title>Coniella lustricola, a new species from submerged detritus.</title>
        <authorList>
            <person name="Raudabaugh D.B."/>
            <person name="Iturriaga T."/>
            <person name="Carver A."/>
            <person name="Mondo S."/>
            <person name="Pangilinan J."/>
            <person name="Lipzen A."/>
            <person name="He G."/>
            <person name="Amirebrahimi M."/>
            <person name="Grigoriev I.V."/>
            <person name="Miller A.N."/>
        </authorList>
    </citation>
    <scope>NUCLEOTIDE SEQUENCE [LARGE SCALE GENOMIC DNA]</scope>
    <source>
        <strain evidence="1 2">B22-T-1</strain>
    </source>
</reference>
<gene>
    <name evidence="1" type="ORF">BD289DRAFT_368089</name>
</gene>
<dbReference type="Gene3D" id="3.80.10.10">
    <property type="entry name" value="Ribonuclease Inhibitor"/>
    <property type="match status" value="1"/>
</dbReference>
<organism evidence="1 2">
    <name type="scientific">Coniella lustricola</name>
    <dbReference type="NCBI Taxonomy" id="2025994"/>
    <lineage>
        <taxon>Eukaryota</taxon>
        <taxon>Fungi</taxon>
        <taxon>Dikarya</taxon>
        <taxon>Ascomycota</taxon>
        <taxon>Pezizomycotina</taxon>
        <taxon>Sordariomycetes</taxon>
        <taxon>Sordariomycetidae</taxon>
        <taxon>Diaporthales</taxon>
        <taxon>Schizoparmaceae</taxon>
        <taxon>Coniella</taxon>
    </lineage>
</organism>